<dbReference type="Proteomes" id="UP000245119">
    <property type="component" value="Linkage Group LG10"/>
</dbReference>
<gene>
    <name evidence="2" type="ORF">C0Q70_17117</name>
</gene>
<name>A0A2T7NRS4_POMCA</name>
<evidence type="ECO:0000313" key="3">
    <source>
        <dbReference type="Proteomes" id="UP000245119"/>
    </source>
</evidence>
<sequence length="124" mass="13816">MNSTVSSATSSHFRQNICCRCHHDTVSRSCDVIIRAGDLDMDFRELGLGFVFVRVLNRNSHTDVDSNSHTDVDSNSHTDVCSNSHTDVDNNSHTDVDNNSHTDVCTNSHTQARQYSRGSFDLGR</sequence>
<accession>A0A2T7NRS4</accession>
<proteinExistence type="predicted"/>
<protein>
    <submittedName>
        <fullName evidence="2">Uncharacterized protein</fullName>
    </submittedName>
</protein>
<feature type="compositionally biased region" description="Basic and acidic residues" evidence="1">
    <location>
        <begin position="61"/>
        <end position="76"/>
    </location>
</feature>
<feature type="compositionally biased region" description="Basic and acidic residues" evidence="1">
    <location>
        <begin position="86"/>
        <end position="100"/>
    </location>
</feature>
<evidence type="ECO:0000313" key="2">
    <source>
        <dbReference type="EMBL" id="PVD23843.1"/>
    </source>
</evidence>
<dbReference type="AlphaFoldDB" id="A0A2T7NRS4"/>
<evidence type="ECO:0000256" key="1">
    <source>
        <dbReference type="SAM" id="MobiDB-lite"/>
    </source>
</evidence>
<reference evidence="2 3" key="1">
    <citation type="submission" date="2018-04" db="EMBL/GenBank/DDBJ databases">
        <title>The genome of golden apple snail Pomacea canaliculata provides insight into stress tolerance and invasive adaptation.</title>
        <authorList>
            <person name="Liu C."/>
            <person name="Liu B."/>
            <person name="Ren Y."/>
            <person name="Zhang Y."/>
            <person name="Wang H."/>
            <person name="Li S."/>
            <person name="Jiang F."/>
            <person name="Yin L."/>
            <person name="Zhang G."/>
            <person name="Qian W."/>
            <person name="Fan W."/>
        </authorList>
    </citation>
    <scope>NUCLEOTIDE SEQUENCE [LARGE SCALE GENOMIC DNA]</scope>
    <source>
        <strain evidence="2">SZHN2017</strain>
        <tissue evidence="2">Muscle</tissue>
    </source>
</reference>
<keyword evidence="3" id="KW-1185">Reference proteome</keyword>
<comment type="caution">
    <text evidence="2">The sequence shown here is derived from an EMBL/GenBank/DDBJ whole genome shotgun (WGS) entry which is preliminary data.</text>
</comment>
<feature type="region of interest" description="Disordered" evidence="1">
    <location>
        <begin position="61"/>
        <end position="108"/>
    </location>
</feature>
<dbReference type="EMBL" id="PZQS01000010">
    <property type="protein sequence ID" value="PVD23843.1"/>
    <property type="molecule type" value="Genomic_DNA"/>
</dbReference>
<organism evidence="2 3">
    <name type="scientific">Pomacea canaliculata</name>
    <name type="common">Golden apple snail</name>
    <dbReference type="NCBI Taxonomy" id="400727"/>
    <lineage>
        <taxon>Eukaryota</taxon>
        <taxon>Metazoa</taxon>
        <taxon>Spiralia</taxon>
        <taxon>Lophotrochozoa</taxon>
        <taxon>Mollusca</taxon>
        <taxon>Gastropoda</taxon>
        <taxon>Caenogastropoda</taxon>
        <taxon>Architaenioglossa</taxon>
        <taxon>Ampullarioidea</taxon>
        <taxon>Ampullariidae</taxon>
        <taxon>Pomacea</taxon>
    </lineage>
</organism>